<accession>A0ABV2SYQ6</accession>
<reference evidence="5 6" key="1">
    <citation type="submission" date="2024-06" db="EMBL/GenBank/DDBJ databases">
        <title>Chitinophaga defluvii sp. nov., isolated from municipal sewage.</title>
        <authorList>
            <person name="Zhang L."/>
        </authorList>
    </citation>
    <scope>NUCLEOTIDE SEQUENCE [LARGE SCALE GENOMIC DNA]</scope>
    <source>
        <strain evidence="5 6">H8</strain>
    </source>
</reference>
<dbReference type="Proteomes" id="UP001549749">
    <property type="component" value="Unassembled WGS sequence"/>
</dbReference>
<dbReference type="Pfam" id="PF07660">
    <property type="entry name" value="STN"/>
    <property type="match status" value="1"/>
</dbReference>
<evidence type="ECO:0000259" key="4">
    <source>
        <dbReference type="Pfam" id="PF07660"/>
    </source>
</evidence>
<dbReference type="EMBL" id="JBEXAC010000001">
    <property type="protein sequence ID" value="MET6995912.1"/>
    <property type="molecule type" value="Genomic_DNA"/>
</dbReference>
<proteinExistence type="predicted"/>
<dbReference type="InterPro" id="IPR008969">
    <property type="entry name" value="CarboxyPept-like_regulatory"/>
</dbReference>
<evidence type="ECO:0000256" key="1">
    <source>
        <dbReference type="ARBA" id="ARBA00022448"/>
    </source>
</evidence>
<dbReference type="Gene3D" id="2.60.40.1120">
    <property type="entry name" value="Carboxypeptidase-like, regulatory domain"/>
    <property type="match status" value="1"/>
</dbReference>
<dbReference type="InterPro" id="IPR011662">
    <property type="entry name" value="Secretin/TonB_short_N"/>
</dbReference>
<gene>
    <name evidence="5" type="ORF">ABR189_00970</name>
</gene>
<evidence type="ECO:0000313" key="6">
    <source>
        <dbReference type="Proteomes" id="UP001549749"/>
    </source>
</evidence>
<organism evidence="5 6">
    <name type="scientific">Chitinophaga defluvii</name>
    <dbReference type="NCBI Taxonomy" id="3163343"/>
    <lineage>
        <taxon>Bacteria</taxon>
        <taxon>Pseudomonadati</taxon>
        <taxon>Bacteroidota</taxon>
        <taxon>Chitinophagia</taxon>
        <taxon>Chitinophagales</taxon>
        <taxon>Chitinophagaceae</taxon>
        <taxon>Chitinophaga</taxon>
    </lineage>
</organism>
<evidence type="ECO:0000313" key="5">
    <source>
        <dbReference type="EMBL" id="MET6995912.1"/>
    </source>
</evidence>
<protein>
    <submittedName>
        <fullName evidence="5">STN and carboxypeptidase regulatory-like domain-containing protein</fullName>
    </submittedName>
</protein>
<feature type="domain" description="Secretin/TonB short N-terminal" evidence="4">
    <location>
        <begin position="59"/>
        <end position="106"/>
    </location>
</feature>
<keyword evidence="6" id="KW-1185">Reference proteome</keyword>
<evidence type="ECO:0000256" key="2">
    <source>
        <dbReference type="ARBA" id="ARBA00023136"/>
    </source>
</evidence>
<keyword evidence="2" id="KW-0472">Membrane</keyword>
<sequence length="644" mass="70005">MRLTAGLLKACFPIVAFILFSSYCSYAQHILGKPISIEVNRQPLPDVLKLISQKGGFYFSYNNNIIKADSLVSISANNQTVKQVLDLLLEGNYQYKETGNYIILQRNAVGQQYAIYGYVVDKGSGQRIANASVYEKHQLISTLTNEQGYFRLRLKDKERYPSAMITVSKDLYTDTSLIIKPGYDQEISIAILPAKSITLTPVVITQYSQVEKTWLGRLFLSSRQRMQSLNLSKFFTEQPVQTSVTPGLGSHGKLGAQVINKFSLNMIGGYTAGLDGVEIGTIFNIDKKDVQYVQVAGGFNVVGGRFKGVQVGGLHNNVLDSIQGVEGVQISGFSNLVKGPFIGAQVGGIYNKTGTSLEGVQISGFINRIKGDIKGAQVGGIYNQVNGHMEGAQTSGFINVTKENLNGAQIAGIYNQTDGTMEGVQIAAAFNIARKGADGWQLAGLGNINKGETKKVQTGLLFNYTKKLSGVQLGLVNIADSSSGYSIGLINIIKKGGYHKLVISANEVLPLNVAIKTGSSKLYSILTAGMTVSAHHKAYAFGFGIGKAFSLSQKLELTTEFTSQSLYLGDWGHITAMSRLEPNLHLKLNRMVSLFTGPSIAFYSQELPAPVKDYKYHIPGPNYPAISINDARLWIGWNVGISFF</sequence>
<keyword evidence="1" id="KW-0813">Transport</keyword>
<comment type="caution">
    <text evidence="5">The sequence shown here is derived from an EMBL/GenBank/DDBJ whole genome shotgun (WGS) entry which is preliminary data.</text>
</comment>
<dbReference type="SUPFAM" id="SSF49464">
    <property type="entry name" value="Carboxypeptidase regulatory domain-like"/>
    <property type="match status" value="1"/>
</dbReference>
<keyword evidence="3" id="KW-0998">Cell outer membrane</keyword>
<evidence type="ECO:0000256" key="3">
    <source>
        <dbReference type="ARBA" id="ARBA00023237"/>
    </source>
</evidence>
<dbReference type="RefSeq" id="WP_354658559.1">
    <property type="nucleotide sequence ID" value="NZ_JBEXAC010000001.1"/>
</dbReference>
<name>A0ABV2SYQ6_9BACT</name>